<protein>
    <recommendedName>
        <fullName evidence="2">DH domain-containing protein</fullName>
    </recommendedName>
</protein>
<dbReference type="PANTHER" id="PTHR12673">
    <property type="entry name" value="FACIOGENITAL DYSPLASIA PROTEIN"/>
    <property type="match status" value="1"/>
</dbReference>
<feature type="compositionally biased region" description="Basic residues" evidence="1">
    <location>
        <begin position="1327"/>
        <end position="1341"/>
    </location>
</feature>
<dbReference type="RefSeq" id="XP_068370623.1">
    <property type="nucleotide sequence ID" value="XM_068490732.1"/>
</dbReference>
<dbReference type="InterPro" id="IPR051092">
    <property type="entry name" value="FYVE_RhoGEF_PH"/>
</dbReference>
<feature type="region of interest" description="Disordered" evidence="1">
    <location>
        <begin position="816"/>
        <end position="883"/>
    </location>
</feature>
<feature type="compositionally biased region" description="Basic and acidic residues" evidence="1">
    <location>
        <begin position="845"/>
        <end position="870"/>
    </location>
</feature>
<dbReference type="SMART" id="SM00325">
    <property type="entry name" value="RhoGEF"/>
    <property type="match status" value="1"/>
</dbReference>
<feature type="compositionally biased region" description="Polar residues" evidence="1">
    <location>
        <begin position="1248"/>
        <end position="1268"/>
    </location>
</feature>
<feature type="compositionally biased region" description="Basic and acidic residues" evidence="1">
    <location>
        <begin position="822"/>
        <end position="836"/>
    </location>
</feature>
<reference evidence="3" key="1">
    <citation type="submission" date="2016-10" db="EMBL/GenBank/DDBJ databases">
        <authorList>
            <person name="Benchimol M."/>
            <person name="Almeida L.G."/>
            <person name="Vasconcelos A.T."/>
            <person name="Perreira-Neves A."/>
            <person name="Rosa I.A."/>
            <person name="Tasca T."/>
            <person name="Bogo M.R."/>
            <person name="de Souza W."/>
        </authorList>
    </citation>
    <scope>NUCLEOTIDE SEQUENCE [LARGE SCALE GENOMIC DNA]</scope>
    <source>
        <strain evidence="3">K</strain>
    </source>
</reference>
<evidence type="ECO:0000313" key="4">
    <source>
        <dbReference type="Proteomes" id="UP000179807"/>
    </source>
</evidence>
<dbReference type="SUPFAM" id="SSF50965">
    <property type="entry name" value="Galactose oxidase, central domain"/>
    <property type="match status" value="1"/>
</dbReference>
<dbReference type="Gene3D" id="1.20.900.10">
    <property type="entry name" value="Dbl homology (DH) domain"/>
    <property type="match status" value="1"/>
</dbReference>
<dbReference type="InterPro" id="IPR001331">
    <property type="entry name" value="GDS_CDC24_CS"/>
</dbReference>
<gene>
    <name evidence="3" type="ORF">TRFO_02515</name>
</gene>
<feature type="compositionally biased region" description="Low complexity" evidence="1">
    <location>
        <begin position="1103"/>
        <end position="1116"/>
    </location>
</feature>
<feature type="compositionally biased region" description="Basic and acidic residues" evidence="1">
    <location>
        <begin position="1117"/>
        <end position="1127"/>
    </location>
</feature>
<dbReference type="PROSITE" id="PS50010">
    <property type="entry name" value="DH_2"/>
    <property type="match status" value="1"/>
</dbReference>
<dbReference type="InterPro" id="IPR011043">
    <property type="entry name" value="Gal_Oxase/kelch_b-propeller"/>
</dbReference>
<dbReference type="InterPro" id="IPR006652">
    <property type="entry name" value="Kelch_1"/>
</dbReference>
<keyword evidence="4" id="KW-1185">Reference proteome</keyword>
<dbReference type="Pfam" id="PF00621">
    <property type="entry name" value="RhoGEF"/>
    <property type="match status" value="1"/>
</dbReference>
<feature type="compositionally biased region" description="Basic residues" evidence="1">
    <location>
        <begin position="1355"/>
        <end position="1364"/>
    </location>
</feature>
<feature type="compositionally biased region" description="Basic residues" evidence="1">
    <location>
        <begin position="1478"/>
        <end position="1487"/>
    </location>
</feature>
<feature type="compositionally biased region" description="Basic and acidic residues" evidence="1">
    <location>
        <begin position="1071"/>
        <end position="1102"/>
    </location>
</feature>
<dbReference type="InterPro" id="IPR035899">
    <property type="entry name" value="DBL_dom_sf"/>
</dbReference>
<evidence type="ECO:0000259" key="2">
    <source>
        <dbReference type="PROSITE" id="PS50010"/>
    </source>
</evidence>
<dbReference type="InterPro" id="IPR015915">
    <property type="entry name" value="Kelch-typ_b-propeller"/>
</dbReference>
<dbReference type="CDD" id="cd00160">
    <property type="entry name" value="RhoGEF"/>
    <property type="match status" value="1"/>
</dbReference>
<dbReference type="VEuPathDB" id="TrichDB:TRFO_02515"/>
<feature type="region of interest" description="Disordered" evidence="1">
    <location>
        <begin position="988"/>
        <end position="1495"/>
    </location>
</feature>
<feature type="compositionally biased region" description="Acidic residues" evidence="1">
    <location>
        <begin position="1007"/>
        <end position="1024"/>
    </location>
</feature>
<dbReference type="EMBL" id="MLAK01000002">
    <property type="protein sequence ID" value="OHT17487.1"/>
    <property type="molecule type" value="Genomic_DNA"/>
</dbReference>
<name>A0A1J4L1U1_9EUKA</name>
<feature type="compositionally biased region" description="Polar residues" evidence="1">
    <location>
        <begin position="1299"/>
        <end position="1312"/>
    </location>
</feature>
<feature type="compositionally biased region" description="Acidic residues" evidence="1">
    <location>
        <begin position="1042"/>
        <end position="1061"/>
    </location>
</feature>
<feature type="compositionally biased region" description="Polar residues" evidence="1">
    <location>
        <begin position="1562"/>
        <end position="1572"/>
    </location>
</feature>
<feature type="compositionally biased region" description="Basic and acidic residues" evidence="1">
    <location>
        <begin position="1211"/>
        <end position="1247"/>
    </location>
</feature>
<dbReference type="SMART" id="SM00612">
    <property type="entry name" value="Kelch"/>
    <property type="match status" value="2"/>
</dbReference>
<sequence>MQYCCVYTDSGQNVVLEISPEDVDKITVHEILEKNPNLNGPLWYRNEYYAIPLNDDCPLSKYPALIVTGKPEMWSIPTESLQSFSEYQEDTFIFYFNVKQPSNHIFPKITVVVPLSDLSETIDYLYQIIGESFNFPVQVKSIYCDQEQLSEDCTIKNVFDHALSCQTLTAEIELSDIAGPLIEKREKTIEEIHTTEITYVNNLKTIIDFWEPNLNDSQILSDSEHSLIFKEFSTIHGYHQSFCEKIQENLNGFASEFGKLFIEYIPFFGASMNYVAQYQKINQLLTQKLKDKKFDDKVTKLAEQNGEGDLSNFLITPIQRMPRYILLLKQLMSYTPENHPDYTYLKVAHENIIQLTQKLDENAEEATKNDILLHLQIKNSGSFIYLIPSRKILQTFDVTASGSKNKQLKFIVCNDYIFLISEKYKCFCQKTLYNFHYYLSDNELTIKVLIPTRRAMKVYDLTFNSLEEKNEFFSFIDKNVKIVFESITDPARSFFWETVKVSDDLQPLIKCAGVFNNGNHIYFGGCQVNGKDSKNDFIIYSENQDNEQTQLLESGIDTRNGHSMTLVNNKLFIIGGKRSTEILIYDGDKHGWMSLKSPIENLHGHTSVVSGNEILIYGGKPYHKPIFALNFDTFQIRELPNKSNIYPENRNNHSAVIYNNKMIICGGYHQKNVLDDIWVYDLNENTWEKKELLINRASHCAFVINDEMVVIGGEPTCETISVNLQDYSTRAFNDYGNIPPVLIDFVATYNPSNHQILIFGGREGITAPAMKGFYYLKPNLDWLGILNKPSTSNQNIAEEKDIFIDYSKEFIELPPQPAEQQEVQHEDQHEAQHEDQQEVQQENQNDQHEVCEDVQEESKPETQENEKELSQKNSDVNPKEYDLNQMDEIQIDTALEGINEMSDDDWNQSSLSNGIIDVDKVLAEIQKDQEADEKIDTDPFNLLSEQVSDETVSKIMEEIEKSEMAIQEGQLSLDNAQASIAKEQVEFSTAGTLDYENEKENIHESGLEEEEEEEEEFNDKDDELSINSDDILENELKKADSEENQEILLTDEEEEEDDSDNINEIPTYNHTETEKIESTATLRDEENSKFDKQSSNEYEKQHSSSNKSSPRKASSPSKDDNITDNKNKNNLNKFDENNELQHSPPVNSGSEIDDNEPQKESKDQSEKENDDYSNENHEEGKSNNEYDHENKYSDNRYSENRYSGNGYSENKYSENRYSENKYSENRYSENKYSENKYGENKYGENRYSETVYSQTENTENENQSYESNTEARTEIDNIDQNNTLSDDKIESPHQVLDSIASSAQRELHSTATETDEAMFTPTESSKSRSRSHNRHHRHSNSPHRNDDEYNGGGSPRHKRHHHHHYNDTYRDSDVDSDLDSDYDSDNVENDEKKFVKPTLSPAQKRRAKQNRLQDDKYDMQSSLSPRVHHSNKFRSHNDNYDSLGGGYVTSSVSPRIKKDKKKELKRRLQANDDDFDKKSRKSPKTGKTKNVFDFQASHAERQSKYQITSFAKNRAQLNCSYLPRESTKEETSYFRSQADRRYKEQKESPRSPKTGIEKYFTSPEQEQPSSSFRYANLGPSLKESMTPAPSYKRNYNISNIRETSGAHYYSPVGIQRRRPYLSGNDDADDVDDHDLYLFHIRSKNLQYD</sequence>
<dbReference type="Gene3D" id="2.120.10.80">
    <property type="entry name" value="Kelch-type beta propeller"/>
    <property type="match status" value="1"/>
</dbReference>
<dbReference type="Pfam" id="PF24681">
    <property type="entry name" value="Kelch_KLHDC2_KLHL20_DRC7"/>
    <property type="match status" value="1"/>
</dbReference>
<dbReference type="GO" id="GO:0005737">
    <property type="term" value="C:cytoplasm"/>
    <property type="evidence" value="ECO:0007669"/>
    <property type="project" value="TreeGrafter"/>
</dbReference>
<organism evidence="3 4">
    <name type="scientific">Tritrichomonas foetus</name>
    <dbReference type="NCBI Taxonomy" id="1144522"/>
    <lineage>
        <taxon>Eukaryota</taxon>
        <taxon>Metamonada</taxon>
        <taxon>Parabasalia</taxon>
        <taxon>Tritrichomonadida</taxon>
        <taxon>Tritrichomonadidae</taxon>
        <taxon>Tritrichomonas</taxon>
    </lineage>
</organism>
<dbReference type="GO" id="GO:0005085">
    <property type="term" value="F:guanyl-nucleotide exchange factor activity"/>
    <property type="evidence" value="ECO:0007669"/>
    <property type="project" value="InterPro"/>
</dbReference>
<feature type="compositionally biased region" description="Polar residues" evidence="1">
    <location>
        <begin position="1200"/>
        <end position="1210"/>
    </location>
</feature>
<dbReference type="PROSITE" id="PS00741">
    <property type="entry name" value="DH_1"/>
    <property type="match status" value="1"/>
</dbReference>
<feature type="compositionally biased region" description="Polar residues" evidence="1">
    <location>
        <begin position="1140"/>
        <end position="1150"/>
    </location>
</feature>
<dbReference type="SUPFAM" id="SSF48065">
    <property type="entry name" value="DBL homology domain (DH-domain)"/>
    <property type="match status" value="1"/>
</dbReference>
<feature type="compositionally biased region" description="Basic and acidic residues" evidence="1">
    <location>
        <begin position="1526"/>
        <end position="1550"/>
    </location>
</feature>
<dbReference type="Proteomes" id="UP000179807">
    <property type="component" value="Unassembled WGS sequence"/>
</dbReference>
<feature type="compositionally biased region" description="Basic and acidic residues" evidence="1">
    <location>
        <begin position="1156"/>
        <end position="1167"/>
    </location>
</feature>
<dbReference type="PANTHER" id="PTHR12673:SF159">
    <property type="entry name" value="LD03170P"/>
    <property type="match status" value="1"/>
</dbReference>
<feature type="compositionally biased region" description="Basic residues" evidence="1">
    <location>
        <begin position="1455"/>
        <end position="1468"/>
    </location>
</feature>
<comment type="caution">
    <text evidence="3">The sequence shown here is derived from an EMBL/GenBank/DDBJ whole genome shotgun (WGS) entry which is preliminary data.</text>
</comment>
<feature type="region of interest" description="Disordered" evidence="1">
    <location>
        <begin position="1526"/>
        <end position="1572"/>
    </location>
</feature>
<dbReference type="GeneID" id="94825436"/>
<evidence type="ECO:0000256" key="1">
    <source>
        <dbReference type="SAM" id="MobiDB-lite"/>
    </source>
</evidence>
<dbReference type="GO" id="GO:0035556">
    <property type="term" value="P:intracellular signal transduction"/>
    <property type="evidence" value="ECO:0007669"/>
    <property type="project" value="InterPro"/>
</dbReference>
<dbReference type="OrthoDB" id="432528at2759"/>
<proteinExistence type="predicted"/>
<feature type="compositionally biased region" description="Basic and acidic residues" evidence="1">
    <location>
        <begin position="996"/>
        <end position="1006"/>
    </location>
</feature>
<dbReference type="InterPro" id="IPR000219">
    <property type="entry name" value="DH_dom"/>
</dbReference>
<evidence type="ECO:0000313" key="3">
    <source>
        <dbReference type="EMBL" id="OHT17487.1"/>
    </source>
</evidence>
<feature type="compositionally biased region" description="Acidic residues" evidence="1">
    <location>
        <begin position="1374"/>
        <end position="1388"/>
    </location>
</feature>
<feature type="compositionally biased region" description="Basic and acidic residues" evidence="1">
    <location>
        <begin position="1174"/>
        <end position="1199"/>
    </location>
</feature>
<feature type="domain" description="DH" evidence="2">
    <location>
        <begin position="184"/>
        <end position="362"/>
    </location>
</feature>
<accession>A0A1J4L1U1</accession>